<keyword evidence="3" id="KW-1185">Reference proteome</keyword>
<evidence type="ECO:0000256" key="1">
    <source>
        <dbReference type="SAM" id="MobiDB-lite"/>
    </source>
</evidence>
<accession>A0ABR3VLH9</accession>
<feature type="region of interest" description="Disordered" evidence="1">
    <location>
        <begin position="1"/>
        <end position="22"/>
    </location>
</feature>
<reference evidence="2 3" key="1">
    <citation type="journal article" date="2024" name="Commun. Biol.">
        <title>Comparative genomic analysis of thermophilic fungi reveals convergent evolutionary adaptations and gene losses.</title>
        <authorList>
            <person name="Steindorff A.S."/>
            <person name="Aguilar-Pontes M.V."/>
            <person name="Robinson A.J."/>
            <person name="Andreopoulos B."/>
            <person name="LaButti K."/>
            <person name="Kuo A."/>
            <person name="Mondo S."/>
            <person name="Riley R."/>
            <person name="Otillar R."/>
            <person name="Haridas S."/>
            <person name="Lipzen A."/>
            <person name="Grimwood J."/>
            <person name="Schmutz J."/>
            <person name="Clum A."/>
            <person name="Reid I.D."/>
            <person name="Moisan M.C."/>
            <person name="Butler G."/>
            <person name="Nguyen T.T.M."/>
            <person name="Dewar K."/>
            <person name="Conant G."/>
            <person name="Drula E."/>
            <person name="Henrissat B."/>
            <person name="Hansel C."/>
            <person name="Singer S."/>
            <person name="Hutchinson M.I."/>
            <person name="de Vries R.P."/>
            <person name="Natvig D.O."/>
            <person name="Powell A.J."/>
            <person name="Tsang A."/>
            <person name="Grigoriev I.V."/>
        </authorList>
    </citation>
    <scope>NUCLEOTIDE SEQUENCE [LARGE SCALE GENOMIC DNA]</scope>
    <source>
        <strain evidence="2 3">ATCC 24622</strain>
    </source>
</reference>
<proteinExistence type="predicted"/>
<name>A0ABR3VLH9_9PEZI</name>
<comment type="caution">
    <text evidence="2">The sequence shown here is derived from an EMBL/GenBank/DDBJ whole genome shotgun (WGS) entry which is preliminary data.</text>
</comment>
<dbReference type="Proteomes" id="UP001586593">
    <property type="component" value="Unassembled WGS sequence"/>
</dbReference>
<dbReference type="EMBL" id="JAZHXJ010001949">
    <property type="protein sequence ID" value="KAL1842447.1"/>
    <property type="molecule type" value="Genomic_DNA"/>
</dbReference>
<protein>
    <submittedName>
        <fullName evidence="2">Uncharacterized protein</fullName>
    </submittedName>
</protein>
<sequence length="119" mass="13370">MPRMADLSRRSNTPRGGEQNEDFADALRPAHYHCRHTQVSVRLETKLYPCPVSAPVLSSRVFHFCCLLSFRNGPSQPVRIVCQTLGDERNTASACQDACMMVVVKTPASSFTRLKMKKE</sequence>
<evidence type="ECO:0000313" key="3">
    <source>
        <dbReference type="Proteomes" id="UP001586593"/>
    </source>
</evidence>
<organism evidence="2 3">
    <name type="scientific">Phialemonium thermophilum</name>
    <dbReference type="NCBI Taxonomy" id="223376"/>
    <lineage>
        <taxon>Eukaryota</taxon>
        <taxon>Fungi</taxon>
        <taxon>Dikarya</taxon>
        <taxon>Ascomycota</taxon>
        <taxon>Pezizomycotina</taxon>
        <taxon>Sordariomycetes</taxon>
        <taxon>Sordariomycetidae</taxon>
        <taxon>Cephalothecales</taxon>
        <taxon>Cephalothecaceae</taxon>
        <taxon>Phialemonium</taxon>
    </lineage>
</organism>
<evidence type="ECO:0000313" key="2">
    <source>
        <dbReference type="EMBL" id="KAL1842447.1"/>
    </source>
</evidence>
<gene>
    <name evidence="2" type="ORF">VTK73DRAFT_3119</name>
</gene>